<proteinExistence type="predicted"/>
<dbReference type="Proteomes" id="UP000736787">
    <property type="component" value="Unassembled WGS sequence"/>
</dbReference>
<dbReference type="AlphaFoldDB" id="A0A8T1B2Y6"/>
<gene>
    <name evidence="1" type="ORF">PC117_g23268</name>
</gene>
<protein>
    <submittedName>
        <fullName evidence="1">Uncharacterized protein</fullName>
    </submittedName>
</protein>
<evidence type="ECO:0000313" key="2">
    <source>
        <dbReference type="Proteomes" id="UP000736787"/>
    </source>
</evidence>
<comment type="caution">
    <text evidence="1">The sequence shown here is derived from an EMBL/GenBank/DDBJ whole genome shotgun (WGS) entry which is preliminary data.</text>
</comment>
<dbReference type="EMBL" id="RCMK01001388">
    <property type="protein sequence ID" value="KAG2895382.1"/>
    <property type="molecule type" value="Genomic_DNA"/>
</dbReference>
<evidence type="ECO:0000313" key="1">
    <source>
        <dbReference type="EMBL" id="KAG2895382.1"/>
    </source>
</evidence>
<reference evidence="1" key="1">
    <citation type="submission" date="2018-10" db="EMBL/GenBank/DDBJ databases">
        <title>Effector identification in a new, highly contiguous assembly of the strawberry crown rot pathogen Phytophthora cactorum.</title>
        <authorList>
            <person name="Armitage A.D."/>
            <person name="Nellist C.F."/>
            <person name="Bates H."/>
            <person name="Vickerstaff R.J."/>
            <person name="Harrison R.J."/>
        </authorList>
    </citation>
    <scope>NUCLEOTIDE SEQUENCE</scope>
    <source>
        <strain evidence="1">4040</strain>
    </source>
</reference>
<name>A0A8T1B2Y6_9STRA</name>
<sequence length="87" mass="9673">MCARVLVVMIPSVKAVEHVWRQDKLDYERHPGKLDVGEVSTTSNLVVATPMVPNSTTTMFDPGGDGNGSAWITRSDRPLRTQAWMME</sequence>
<accession>A0A8T1B2Y6</accession>
<organism evidence="1 2">
    <name type="scientific">Phytophthora cactorum</name>
    <dbReference type="NCBI Taxonomy" id="29920"/>
    <lineage>
        <taxon>Eukaryota</taxon>
        <taxon>Sar</taxon>
        <taxon>Stramenopiles</taxon>
        <taxon>Oomycota</taxon>
        <taxon>Peronosporomycetes</taxon>
        <taxon>Peronosporales</taxon>
        <taxon>Peronosporaceae</taxon>
        <taxon>Phytophthora</taxon>
    </lineage>
</organism>